<dbReference type="Proteomes" id="UP001139336">
    <property type="component" value="Unassembled WGS sequence"/>
</dbReference>
<evidence type="ECO:0000256" key="9">
    <source>
        <dbReference type="ARBA" id="ARBA00023679"/>
    </source>
</evidence>
<keyword evidence="8" id="KW-0520">NAD</keyword>
<dbReference type="EC" id="3.6.1.22" evidence="4"/>
<dbReference type="InterPro" id="IPR015797">
    <property type="entry name" value="NUDIX_hydrolase-like_dom_sf"/>
</dbReference>
<dbReference type="Gene3D" id="3.90.79.10">
    <property type="entry name" value="Nucleoside Triphosphate Pyrophosphohydrolase"/>
    <property type="match status" value="1"/>
</dbReference>
<dbReference type="RefSeq" id="WP_236117873.1">
    <property type="nucleotide sequence ID" value="NZ_JAKGSI010000001.1"/>
</dbReference>
<comment type="cofactor">
    <cofactor evidence="2">
        <name>Zn(2+)</name>
        <dbReference type="ChEBI" id="CHEBI:29105"/>
    </cofactor>
</comment>
<comment type="catalytic activity">
    <reaction evidence="9">
        <text>a 5'-end NAD(+)-phospho-ribonucleoside in mRNA + H2O = a 5'-end phospho-adenosine-phospho-ribonucleoside in mRNA + beta-nicotinamide D-ribonucleotide + 2 H(+)</text>
        <dbReference type="Rhea" id="RHEA:60876"/>
        <dbReference type="Rhea" id="RHEA-COMP:15698"/>
        <dbReference type="Rhea" id="RHEA-COMP:15719"/>
        <dbReference type="ChEBI" id="CHEBI:14649"/>
        <dbReference type="ChEBI" id="CHEBI:15377"/>
        <dbReference type="ChEBI" id="CHEBI:15378"/>
        <dbReference type="ChEBI" id="CHEBI:144029"/>
        <dbReference type="ChEBI" id="CHEBI:144051"/>
    </reaction>
    <physiologicalReaction direction="left-to-right" evidence="9">
        <dbReference type="Rhea" id="RHEA:60877"/>
    </physiologicalReaction>
</comment>
<dbReference type="CDD" id="cd03429">
    <property type="entry name" value="NUDIX_NADH_pyrophosphatase_Nudt13"/>
    <property type="match status" value="1"/>
</dbReference>
<dbReference type="GO" id="GO:0035529">
    <property type="term" value="F:NADH pyrophosphatase activity"/>
    <property type="evidence" value="ECO:0007669"/>
    <property type="project" value="TreeGrafter"/>
</dbReference>
<feature type="domain" description="Nudix hydrolase" evidence="10">
    <location>
        <begin position="120"/>
        <end position="245"/>
    </location>
</feature>
<evidence type="ECO:0000313" key="11">
    <source>
        <dbReference type="EMBL" id="MCF4006095.1"/>
    </source>
</evidence>
<dbReference type="GO" id="GO:0005829">
    <property type="term" value="C:cytosol"/>
    <property type="evidence" value="ECO:0007669"/>
    <property type="project" value="TreeGrafter"/>
</dbReference>
<evidence type="ECO:0000256" key="1">
    <source>
        <dbReference type="ARBA" id="ARBA00001946"/>
    </source>
</evidence>
<dbReference type="AlphaFoldDB" id="A0A9X1TXH8"/>
<keyword evidence="5" id="KW-0479">Metal-binding</keyword>
<dbReference type="PROSITE" id="PS51462">
    <property type="entry name" value="NUDIX"/>
    <property type="match status" value="1"/>
</dbReference>
<organism evidence="11 12">
    <name type="scientific">Corynebacterium uropygiale</name>
    <dbReference type="NCBI Taxonomy" id="1775911"/>
    <lineage>
        <taxon>Bacteria</taxon>
        <taxon>Bacillati</taxon>
        <taxon>Actinomycetota</taxon>
        <taxon>Actinomycetes</taxon>
        <taxon>Mycobacteriales</taxon>
        <taxon>Corynebacteriaceae</taxon>
        <taxon>Corynebacterium</taxon>
    </lineage>
</organism>
<sequence length="259" mass="28319">MKYLLIDSRGRIAGRVAHGHSVEPVLIGALPPAAVPSTRVRVRPELLALRVDDASVSRLADETDAQLVEPRWYADSPLLARALALVRNRERLRFDPTDGYPIDFDDAGVVGHGVNGPIFPRIDPAVIGLVELVGESQILLARNARRPQYYSLIAGYVEPGESCEAAFIREVGEETGRAIHRLSYQGSQPWPASGSLMVGFHAYTADVEPTRPTDGELSETVWLGAEDLSNRTVPLPPPGSIAYRLIDRWVRAQGGTLRD</sequence>
<proteinExistence type="inferred from homology"/>
<keyword evidence="7" id="KW-0460">Magnesium</keyword>
<evidence type="ECO:0000313" key="12">
    <source>
        <dbReference type="Proteomes" id="UP001139336"/>
    </source>
</evidence>
<dbReference type="Pfam" id="PF00293">
    <property type="entry name" value="NUDIX"/>
    <property type="match status" value="1"/>
</dbReference>
<evidence type="ECO:0000256" key="3">
    <source>
        <dbReference type="ARBA" id="ARBA00009595"/>
    </source>
</evidence>
<dbReference type="GO" id="GO:0019677">
    <property type="term" value="P:NAD+ catabolic process"/>
    <property type="evidence" value="ECO:0007669"/>
    <property type="project" value="TreeGrafter"/>
</dbReference>
<evidence type="ECO:0000256" key="4">
    <source>
        <dbReference type="ARBA" id="ARBA00012381"/>
    </source>
</evidence>
<keyword evidence="12" id="KW-1185">Reference proteome</keyword>
<evidence type="ECO:0000256" key="2">
    <source>
        <dbReference type="ARBA" id="ARBA00001947"/>
    </source>
</evidence>
<dbReference type="InterPro" id="IPR020084">
    <property type="entry name" value="NUDIX_hydrolase_CS"/>
</dbReference>
<dbReference type="InterPro" id="IPR000086">
    <property type="entry name" value="NUDIX_hydrolase_dom"/>
</dbReference>
<evidence type="ECO:0000256" key="8">
    <source>
        <dbReference type="ARBA" id="ARBA00023027"/>
    </source>
</evidence>
<accession>A0A9X1TXH8</accession>
<dbReference type="GO" id="GO:0046872">
    <property type="term" value="F:metal ion binding"/>
    <property type="evidence" value="ECO:0007669"/>
    <property type="project" value="UniProtKB-KW"/>
</dbReference>
<evidence type="ECO:0000256" key="6">
    <source>
        <dbReference type="ARBA" id="ARBA00022801"/>
    </source>
</evidence>
<evidence type="ECO:0000256" key="5">
    <source>
        <dbReference type="ARBA" id="ARBA00022723"/>
    </source>
</evidence>
<dbReference type="PROSITE" id="PS00893">
    <property type="entry name" value="NUDIX_BOX"/>
    <property type="match status" value="1"/>
</dbReference>
<dbReference type="GO" id="GO:0006742">
    <property type="term" value="P:NADP+ catabolic process"/>
    <property type="evidence" value="ECO:0007669"/>
    <property type="project" value="TreeGrafter"/>
</dbReference>
<reference evidence="11" key="1">
    <citation type="submission" date="2022-01" db="EMBL/GenBank/DDBJ databases">
        <title>Corynebacterium sp. nov isolated from isolated from the feces of the greater white-fronted geese (Anser albifrons) at Poyang Lake, PR China.</title>
        <authorList>
            <person name="Liu Q."/>
        </authorList>
    </citation>
    <scope>NUCLEOTIDE SEQUENCE</scope>
    <source>
        <strain evidence="11">JCM 32435</strain>
    </source>
</reference>
<comment type="cofactor">
    <cofactor evidence="1">
        <name>Mg(2+)</name>
        <dbReference type="ChEBI" id="CHEBI:18420"/>
    </cofactor>
</comment>
<dbReference type="SUPFAM" id="SSF55811">
    <property type="entry name" value="Nudix"/>
    <property type="match status" value="1"/>
</dbReference>
<dbReference type="PANTHER" id="PTHR42904">
    <property type="entry name" value="NUDIX HYDROLASE, NUDC SUBFAMILY"/>
    <property type="match status" value="1"/>
</dbReference>
<evidence type="ECO:0000259" key="10">
    <source>
        <dbReference type="PROSITE" id="PS51462"/>
    </source>
</evidence>
<gene>
    <name evidence="11" type="ORF">L1O03_02740</name>
</gene>
<comment type="similarity">
    <text evidence="3">Belongs to the Nudix hydrolase family. NudC subfamily.</text>
</comment>
<keyword evidence="6" id="KW-0378">Hydrolase</keyword>
<name>A0A9X1TXH8_9CORY</name>
<dbReference type="PANTHER" id="PTHR42904:SF6">
    <property type="entry name" value="NAD-CAPPED RNA HYDROLASE NUDT12"/>
    <property type="match status" value="1"/>
</dbReference>
<protein>
    <recommendedName>
        <fullName evidence="4">NAD(+) diphosphatase</fullName>
        <ecNumber evidence="4">3.6.1.22</ecNumber>
    </recommendedName>
</protein>
<dbReference type="EMBL" id="JAKGSI010000001">
    <property type="protein sequence ID" value="MCF4006095.1"/>
    <property type="molecule type" value="Genomic_DNA"/>
</dbReference>
<dbReference type="InterPro" id="IPR049734">
    <property type="entry name" value="NudC-like_C"/>
</dbReference>
<evidence type="ECO:0000256" key="7">
    <source>
        <dbReference type="ARBA" id="ARBA00022842"/>
    </source>
</evidence>
<comment type="caution">
    <text evidence="11">The sequence shown here is derived from an EMBL/GenBank/DDBJ whole genome shotgun (WGS) entry which is preliminary data.</text>
</comment>
<dbReference type="InterPro" id="IPR050241">
    <property type="entry name" value="NAD-cap_RNA_hydrolase_NudC"/>
</dbReference>